<accession>A0AAD9XV99</accession>
<dbReference type="Proteomes" id="UP001280121">
    <property type="component" value="Unassembled WGS sequence"/>
</dbReference>
<sequence>MPKKPKINHVDGEEPRKDTIKWSKQMDIVLIDALLEQQAKPNAKKWRHTPIHHYDKLSELFAKDKANGEGAISAKEKVQQWEIEGSPNHVMDVEHLDEWSSSSPLTNLPASAPFLNIRSALFLHSSTFDLLLQLQVHTKL</sequence>
<keyword evidence="2" id="KW-1185">Reference proteome</keyword>
<name>A0AAD9XV99_9ROSI</name>
<organism evidence="1 2">
    <name type="scientific">Dipteronia dyeriana</name>
    <dbReference type="NCBI Taxonomy" id="168575"/>
    <lineage>
        <taxon>Eukaryota</taxon>
        <taxon>Viridiplantae</taxon>
        <taxon>Streptophyta</taxon>
        <taxon>Embryophyta</taxon>
        <taxon>Tracheophyta</taxon>
        <taxon>Spermatophyta</taxon>
        <taxon>Magnoliopsida</taxon>
        <taxon>eudicotyledons</taxon>
        <taxon>Gunneridae</taxon>
        <taxon>Pentapetalae</taxon>
        <taxon>rosids</taxon>
        <taxon>malvids</taxon>
        <taxon>Sapindales</taxon>
        <taxon>Sapindaceae</taxon>
        <taxon>Hippocastanoideae</taxon>
        <taxon>Acereae</taxon>
        <taxon>Dipteronia</taxon>
    </lineage>
</organism>
<comment type="caution">
    <text evidence="1">The sequence shown here is derived from an EMBL/GenBank/DDBJ whole genome shotgun (WGS) entry which is preliminary data.</text>
</comment>
<gene>
    <name evidence="1" type="ORF">Ddye_004664</name>
</gene>
<proteinExistence type="predicted"/>
<evidence type="ECO:0000313" key="1">
    <source>
        <dbReference type="EMBL" id="KAK2666090.1"/>
    </source>
</evidence>
<dbReference type="EMBL" id="JANJYI010000001">
    <property type="protein sequence ID" value="KAK2666090.1"/>
    <property type="molecule type" value="Genomic_DNA"/>
</dbReference>
<evidence type="ECO:0000313" key="2">
    <source>
        <dbReference type="Proteomes" id="UP001280121"/>
    </source>
</evidence>
<dbReference type="AlphaFoldDB" id="A0AAD9XV99"/>
<reference evidence="1" key="1">
    <citation type="journal article" date="2023" name="Plant J.">
        <title>Genome sequences and population genomics provide insights into the demographic history, inbreeding, and mutation load of two 'living fossil' tree species of Dipteronia.</title>
        <authorList>
            <person name="Feng Y."/>
            <person name="Comes H.P."/>
            <person name="Chen J."/>
            <person name="Zhu S."/>
            <person name="Lu R."/>
            <person name="Zhang X."/>
            <person name="Li P."/>
            <person name="Qiu J."/>
            <person name="Olsen K.M."/>
            <person name="Qiu Y."/>
        </authorList>
    </citation>
    <scope>NUCLEOTIDE SEQUENCE</scope>
    <source>
        <strain evidence="1">KIB01</strain>
    </source>
</reference>
<protein>
    <submittedName>
        <fullName evidence="1">Uncharacterized protein</fullName>
    </submittedName>
</protein>